<dbReference type="AlphaFoldDB" id="A0A8S0ZRB2"/>
<dbReference type="OrthoDB" id="7237699at2759"/>
<accession>A0A8S0ZRB2</accession>
<gene>
    <name evidence="1" type="ORF">APLA_LOCUS7093</name>
</gene>
<dbReference type="EMBL" id="CADEBD010000300">
    <property type="protein sequence ID" value="CAB3235791.1"/>
    <property type="molecule type" value="Genomic_DNA"/>
</dbReference>
<evidence type="ECO:0000313" key="2">
    <source>
        <dbReference type="Proteomes" id="UP000494256"/>
    </source>
</evidence>
<reference evidence="1 2" key="1">
    <citation type="submission" date="2020-04" db="EMBL/GenBank/DDBJ databases">
        <authorList>
            <person name="Wallbank WR R."/>
            <person name="Pardo Diaz C."/>
            <person name="Kozak K."/>
            <person name="Martin S."/>
            <person name="Jiggins C."/>
            <person name="Moest M."/>
            <person name="Warren A I."/>
            <person name="Byers J.R.P. K."/>
            <person name="Montejo-Kovacevich G."/>
            <person name="Yen C E."/>
        </authorList>
    </citation>
    <scope>NUCLEOTIDE SEQUENCE [LARGE SCALE GENOMIC DNA]</scope>
</reference>
<dbReference type="Proteomes" id="UP000494256">
    <property type="component" value="Unassembled WGS sequence"/>
</dbReference>
<name>A0A8S0ZRB2_ARCPL</name>
<organism evidence="1 2">
    <name type="scientific">Arctia plantaginis</name>
    <name type="common">Wood tiger moth</name>
    <name type="synonym">Phalaena plantaginis</name>
    <dbReference type="NCBI Taxonomy" id="874455"/>
    <lineage>
        <taxon>Eukaryota</taxon>
        <taxon>Metazoa</taxon>
        <taxon>Ecdysozoa</taxon>
        <taxon>Arthropoda</taxon>
        <taxon>Hexapoda</taxon>
        <taxon>Insecta</taxon>
        <taxon>Pterygota</taxon>
        <taxon>Neoptera</taxon>
        <taxon>Endopterygota</taxon>
        <taxon>Lepidoptera</taxon>
        <taxon>Glossata</taxon>
        <taxon>Ditrysia</taxon>
        <taxon>Noctuoidea</taxon>
        <taxon>Erebidae</taxon>
        <taxon>Arctiinae</taxon>
        <taxon>Arctia</taxon>
    </lineage>
</organism>
<protein>
    <submittedName>
        <fullName evidence="1">Uncharacterized protein</fullName>
    </submittedName>
</protein>
<comment type="caution">
    <text evidence="1">The sequence shown here is derived from an EMBL/GenBank/DDBJ whole genome shotgun (WGS) entry which is preliminary data.</text>
</comment>
<sequence>MFASMGYRAGACADTQVCAAVRVFTAFGSQEFVGVRAAPFLAGSLLGFSETTLAVQYRAGVSAHVTLCVVRHQHGGRRSLSRSVTGRTNNGVFL</sequence>
<evidence type="ECO:0000313" key="1">
    <source>
        <dbReference type="EMBL" id="CAB3235791.1"/>
    </source>
</evidence>
<proteinExistence type="predicted"/>